<reference evidence="2 3" key="1">
    <citation type="journal article" date="2013" name="Nat. Commun.">
        <title>Genome sequence and functional genomic analysis of the oil-degrading bacterium Oleispira antarctica.</title>
        <authorList>
            <person name="Kube M."/>
            <person name="Chernikova T.N."/>
            <person name="Al-Ramahi Y."/>
            <person name="Beloqui A."/>
            <person name="Lopez-Cortez N."/>
            <person name="Guazzaroni M.E."/>
            <person name="Heipieper H.J."/>
            <person name="Klages S."/>
            <person name="Kotsyurbenko O.R."/>
            <person name="Langer I."/>
            <person name="Nechitaylo T.Y."/>
            <person name="Lunsdorf H."/>
            <person name="Fernandez M."/>
            <person name="Juarez S."/>
            <person name="Ciordia S."/>
            <person name="Singer A."/>
            <person name="Kagan O."/>
            <person name="Egorova O."/>
            <person name="Petit P.A."/>
            <person name="Stogios P."/>
            <person name="Kim Y."/>
            <person name="Tchigvintsev A."/>
            <person name="Flick R."/>
            <person name="Denaro R."/>
            <person name="Genovese M."/>
            <person name="Albar J.P."/>
            <person name="Reva O.N."/>
            <person name="Martinez-Gomariz M."/>
            <person name="Tran H."/>
            <person name="Ferrer M."/>
            <person name="Savchenko A."/>
            <person name="Yakunin A.F."/>
            <person name="Yakimov M.M."/>
            <person name="Golyshina O.V."/>
            <person name="Reinhardt R."/>
            <person name="Golyshin P.N."/>
        </authorList>
    </citation>
    <scope>NUCLEOTIDE SEQUENCE [LARGE SCALE GENOMIC DNA]</scope>
</reference>
<dbReference type="KEGG" id="oai:OLEAN_C14260"/>
<organism evidence="2 3">
    <name type="scientific">Oleispira antarctica RB-8</name>
    <dbReference type="NCBI Taxonomy" id="698738"/>
    <lineage>
        <taxon>Bacteria</taxon>
        <taxon>Pseudomonadati</taxon>
        <taxon>Pseudomonadota</taxon>
        <taxon>Gammaproteobacteria</taxon>
        <taxon>Oceanospirillales</taxon>
        <taxon>Oceanospirillaceae</taxon>
        <taxon>Oleispira</taxon>
    </lineage>
</organism>
<evidence type="ECO:0000256" key="1">
    <source>
        <dbReference type="SAM" id="SignalP"/>
    </source>
</evidence>
<evidence type="ECO:0000313" key="2">
    <source>
        <dbReference type="EMBL" id="CCK75602.1"/>
    </source>
</evidence>
<evidence type="ECO:0000313" key="3">
    <source>
        <dbReference type="Proteomes" id="UP000032749"/>
    </source>
</evidence>
<sequence length="265" mass="29896">MKTLLEFRSLFLIALSLFSIQAFATPQELLSNVHKLRLLSTESITNFYMYSGLDADSKYGKKILNNLGAFEEALEVVRTLPAADGIADSLSKVDVSWDEFNKLIRINYNDMETQGFPNVRLVDEMGKINAVLLKDLSKAYQDAQISTGTKPPKVVETARTLAVTMEEITAQYAARGTSNLGQVFMGSYERSLDQMAIAFRTDLAKLKKQINPNDSHNILRSIDSKWSFMERSIKNYNENTVPFLVTSYSERIIADLEEIVALHNF</sequence>
<dbReference type="EMBL" id="FO203512">
    <property type="protein sequence ID" value="CCK75602.1"/>
    <property type="molecule type" value="Genomic_DNA"/>
</dbReference>
<evidence type="ECO:0008006" key="4">
    <source>
        <dbReference type="Google" id="ProtNLM"/>
    </source>
</evidence>
<dbReference type="AlphaFoldDB" id="R4YLM7"/>
<dbReference type="Proteomes" id="UP000032749">
    <property type="component" value="Chromosome"/>
</dbReference>
<keyword evidence="3" id="KW-1185">Reference proteome</keyword>
<protein>
    <recommendedName>
        <fullName evidence="4">NarX-like N-terminal domain-containing protein</fullName>
    </recommendedName>
</protein>
<proteinExistence type="predicted"/>
<gene>
    <name evidence="2" type="ORF">OLEAN_C14260</name>
</gene>
<feature type="chain" id="PRO_5004383254" description="NarX-like N-terminal domain-containing protein" evidence="1">
    <location>
        <begin position="25"/>
        <end position="265"/>
    </location>
</feature>
<dbReference type="OrthoDB" id="6358391at2"/>
<keyword evidence="1" id="KW-0732">Signal</keyword>
<dbReference type="HOGENOM" id="CLU_087891_0_0_6"/>
<accession>R4YLM7</accession>
<name>R4YLM7_OLEAN</name>
<feature type="signal peptide" evidence="1">
    <location>
        <begin position="1"/>
        <end position="24"/>
    </location>
</feature>